<reference evidence="12" key="4">
    <citation type="journal article" date="2018" name="Nat. Plants">
        <title>Whole-genome landscape of Medicago truncatula symbiotic genes.</title>
        <authorList>
            <person name="Pecrix Y."/>
            <person name="Staton S.E."/>
            <person name="Sallet E."/>
            <person name="Lelandais-Briere C."/>
            <person name="Moreau S."/>
            <person name="Carrere S."/>
            <person name="Blein T."/>
            <person name="Jardinaud M.F."/>
            <person name="Latrasse D."/>
            <person name="Zouine M."/>
            <person name="Zahm M."/>
            <person name="Kreplak J."/>
            <person name="Mayjonade B."/>
            <person name="Satge C."/>
            <person name="Perez M."/>
            <person name="Cauet S."/>
            <person name="Marande W."/>
            <person name="Chantry-Darmon C."/>
            <person name="Lopez-Roques C."/>
            <person name="Bouchez O."/>
            <person name="Berard A."/>
            <person name="Debelle F."/>
            <person name="Munos S."/>
            <person name="Bendahmane A."/>
            <person name="Berges H."/>
            <person name="Niebel A."/>
            <person name="Buitink J."/>
            <person name="Frugier F."/>
            <person name="Benhamed M."/>
            <person name="Crespi M."/>
            <person name="Gouzy J."/>
            <person name="Gamas P."/>
        </authorList>
    </citation>
    <scope>NUCLEOTIDE SEQUENCE [LARGE SCALE GENOMIC DNA]</scope>
    <source>
        <strain evidence="12">cv. Jemalong A17</strain>
    </source>
</reference>
<dbReference type="STRING" id="3880.G7I5H2"/>
<dbReference type="Pfam" id="PF14226">
    <property type="entry name" value="DIOX_N"/>
    <property type="match status" value="1"/>
</dbReference>
<dbReference type="HOGENOM" id="CLU_010119_0_0_1"/>
<gene>
    <name evidence="10" type="primary">11419853</name>
    <name evidence="8" type="ordered locus">MTR_1g043760</name>
    <name evidence="9" type="ORF">MtrunA17_Chr1g0167911</name>
</gene>
<keyword evidence="4 6" id="KW-0560">Oxidoreductase</keyword>
<evidence type="ECO:0000256" key="1">
    <source>
        <dbReference type="ARBA" id="ARBA00001962"/>
    </source>
</evidence>
<protein>
    <submittedName>
        <fullName evidence="8">1-aminocyclopropane-1-carboxylate oxidase</fullName>
    </submittedName>
    <submittedName>
        <fullName evidence="9">Putative deacetoxyvindoline 4-hydroxylase</fullName>
        <ecNumber evidence="9">1.14.11.20</ecNumber>
    </submittedName>
</protein>
<evidence type="ECO:0000313" key="10">
    <source>
        <dbReference type="EnsemblPlants" id="AES60332"/>
    </source>
</evidence>
<keyword evidence="11" id="KW-1185">Reference proteome</keyword>
<dbReference type="InterPro" id="IPR044861">
    <property type="entry name" value="IPNS-like_FE2OG_OXY"/>
</dbReference>
<comment type="similarity">
    <text evidence="2 6">Belongs to the iron/ascorbate-dependent oxidoreductase family.</text>
</comment>
<reference evidence="9" key="5">
    <citation type="journal article" date="2018" name="Nat. Plants">
        <title>Whole-genome landscape of Medicago truncatula symbiotic genes.</title>
        <authorList>
            <person name="Pecrix Y."/>
            <person name="Gamas P."/>
            <person name="Carrere S."/>
        </authorList>
    </citation>
    <scope>NUCLEOTIDE SEQUENCE</scope>
    <source>
        <tissue evidence="9">Leaves</tissue>
    </source>
</reference>
<dbReference type="PaxDb" id="3880-AES60332"/>
<dbReference type="EMBL" id="CM001217">
    <property type="protein sequence ID" value="AES60332.2"/>
    <property type="molecule type" value="Genomic_DNA"/>
</dbReference>
<keyword evidence="3 6" id="KW-0479">Metal-binding</keyword>
<dbReference type="GO" id="GO:0046872">
    <property type="term" value="F:metal ion binding"/>
    <property type="evidence" value="ECO:0007669"/>
    <property type="project" value="UniProtKB-KW"/>
</dbReference>
<dbReference type="InterPro" id="IPR026992">
    <property type="entry name" value="DIOX_N"/>
</dbReference>
<evidence type="ECO:0000256" key="2">
    <source>
        <dbReference type="ARBA" id="ARBA00008056"/>
    </source>
</evidence>
<evidence type="ECO:0000313" key="11">
    <source>
        <dbReference type="Proteomes" id="UP000002051"/>
    </source>
</evidence>
<dbReference type="FunFam" id="2.60.120.330:FF:000005">
    <property type="entry name" value="1-aminocyclopropane-1-carboxylate oxidase homolog 1"/>
    <property type="match status" value="1"/>
</dbReference>
<dbReference type="EnsemblPlants" id="AES60332">
    <property type="protein sequence ID" value="AES60332"/>
    <property type="gene ID" value="MTR_1g043760"/>
</dbReference>
<reference evidence="10" key="3">
    <citation type="submission" date="2015-04" db="UniProtKB">
        <authorList>
            <consortium name="EnsemblPlants"/>
        </authorList>
    </citation>
    <scope>IDENTIFICATION</scope>
    <source>
        <strain evidence="10">cv. Jemalong A17</strain>
    </source>
</reference>
<evidence type="ECO:0000259" key="7">
    <source>
        <dbReference type="PROSITE" id="PS51471"/>
    </source>
</evidence>
<dbReference type="EMBL" id="PSQE01000001">
    <property type="protein sequence ID" value="RHN78619.1"/>
    <property type="molecule type" value="Genomic_DNA"/>
</dbReference>
<dbReference type="EC" id="1.14.11.20" evidence="9"/>
<dbReference type="PANTHER" id="PTHR10209:SF871">
    <property type="entry name" value="AMINOCYCLOPROPANECARBOXYLATE OXIDASE"/>
    <property type="match status" value="1"/>
</dbReference>
<keyword evidence="5 6" id="KW-0408">Iron</keyword>
<dbReference type="Pfam" id="PF03171">
    <property type="entry name" value="2OG-FeII_Oxy"/>
    <property type="match status" value="1"/>
</dbReference>
<evidence type="ECO:0000313" key="12">
    <source>
        <dbReference type="Proteomes" id="UP000265566"/>
    </source>
</evidence>
<evidence type="ECO:0000256" key="6">
    <source>
        <dbReference type="RuleBase" id="RU003682"/>
    </source>
</evidence>
<dbReference type="Gramene" id="rna2246">
    <property type="protein sequence ID" value="RHN78619.1"/>
    <property type="gene ID" value="gene2246"/>
</dbReference>
<evidence type="ECO:0000313" key="8">
    <source>
        <dbReference type="EMBL" id="AES60332.2"/>
    </source>
</evidence>
<reference evidence="8 11" key="2">
    <citation type="journal article" date="2014" name="BMC Genomics">
        <title>An improved genome release (version Mt4.0) for the model legume Medicago truncatula.</title>
        <authorList>
            <person name="Tang H."/>
            <person name="Krishnakumar V."/>
            <person name="Bidwell S."/>
            <person name="Rosen B."/>
            <person name="Chan A."/>
            <person name="Zhou S."/>
            <person name="Gentzbittel L."/>
            <person name="Childs K.L."/>
            <person name="Yandell M."/>
            <person name="Gundlach H."/>
            <person name="Mayer K.F."/>
            <person name="Schwartz D.C."/>
            <person name="Town C.D."/>
        </authorList>
    </citation>
    <scope>GENOME REANNOTATION</scope>
    <source>
        <strain evidence="10 11">cv. Jemalong A17</strain>
    </source>
</reference>
<evidence type="ECO:0000256" key="3">
    <source>
        <dbReference type="ARBA" id="ARBA00022723"/>
    </source>
</evidence>
<evidence type="ECO:0000256" key="5">
    <source>
        <dbReference type="ARBA" id="ARBA00023004"/>
    </source>
</evidence>
<dbReference type="Proteomes" id="UP000002051">
    <property type="component" value="Unassembled WGS sequence"/>
</dbReference>
<feature type="domain" description="Fe2OG dioxygenase" evidence="7">
    <location>
        <begin position="205"/>
        <end position="304"/>
    </location>
</feature>
<dbReference type="PANTHER" id="PTHR10209">
    <property type="entry name" value="OXIDOREDUCTASE, 2OG-FE II OXYGENASE FAMILY PROTEIN"/>
    <property type="match status" value="1"/>
</dbReference>
<dbReference type="InterPro" id="IPR027443">
    <property type="entry name" value="IPNS-like_sf"/>
</dbReference>
<organism evidence="8 11">
    <name type="scientific">Medicago truncatula</name>
    <name type="common">Barrel medic</name>
    <name type="synonym">Medicago tribuloides</name>
    <dbReference type="NCBI Taxonomy" id="3880"/>
    <lineage>
        <taxon>Eukaryota</taxon>
        <taxon>Viridiplantae</taxon>
        <taxon>Streptophyta</taxon>
        <taxon>Embryophyta</taxon>
        <taxon>Tracheophyta</taxon>
        <taxon>Spermatophyta</taxon>
        <taxon>Magnoliopsida</taxon>
        <taxon>eudicotyledons</taxon>
        <taxon>Gunneridae</taxon>
        <taxon>Pentapetalae</taxon>
        <taxon>rosids</taxon>
        <taxon>fabids</taxon>
        <taxon>Fabales</taxon>
        <taxon>Fabaceae</taxon>
        <taxon>Papilionoideae</taxon>
        <taxon>50 kb inversion clade</taxon>
        <taxon>NPAAA clade</taxon>
        <taxon>Hologalegina</taxon>
        <taxon>IRL clade</taxon>
        <taxon>Trifolieae</taxon>
        <taxon>Medicago</taxon>
    </lineage>
</organism>
<dbReference type="PROSITE" id="PS51471">
    <property type="entry name" value="FE2OG_OXY"/>
    <property type="match status" value="1"/>
</dbReference>
<dbReference type="KEGG" id="mtr:11419853"/>
<proteinExistence type="inferred from homology"/>
<evidence type="ECO:0000313" key="9">
    <source>
        <dbReference type="EMBL" id="RHN78619.1"/>
    </source>
</evidence>
<dbReference type="Proteomes" id="UP000265566">
    <property type="component" value="Chromosome 1"/>
</dbReference>
<name>G7I5H2_MEDTR</name>
<evidence type="ECO:0000256" key="4">
    <source>
        <dbReference type="ARBA" id="ARBA00023002"/>
    </source>
</evidence>
<accession>G7I5H2</accession>
<dbReference type="Gene3D" id="2.60.120.330">
    <property type="entry name" value="B-lactam Antibiotic, Isopenicillin N Synthase, Chain"/>
    <property type="match status" value="1"/>
</dbReference>
<accession>A0A0C3UMJ5</accession>
<sequence length="356" mass="40285">MEDLERVKELKAFDETKLGVKGLVDAGITKIPRIFYQPRDSTKKASELGHTTIVPVIDLANIEKDPFARKRVVESIRDASETFGFFQIVNHGIPVSTLEEMKDGVKSFFEQDSEVKKEFYTREHKPFMHYSNIALYTAPAATWKDSFLCNMAPIPPKPEDLPVVCRDILLEYLSQVKKVGTLLFELLSEALGLNSTYLTDIGCAEGFYAFGHYYPPCPEPELTLGTSKHVDVVFLTLLLQDHVGGLQYLHRDMWIDVPPMPEALIVNIGDFLQLITNDKFKSVHHRVPANLVGPRVSIASFFGTLHHPTTRTFGPIKELLSDENSAKYKETSFPKFMDSYITKCNKGTSPRLHFKN</sequence>
<dbReference type="eggNOG" id="KOG0143">
    <property type="taxonomic scope" value="Eukaryota"/>
</dbReference>
<dbReference type="InterPro" id="IPR005123">
    <property type="entry name" value="Oxoglu/Fe-dep_dioxygenase_dom"/>
</dbReference>
<comment type="cofactor">
    <cofactor evidence="1">
        <name>Fe cation</name>
        <dbReference type="ChEBI" id="CHEBI:24875"/>
    </cofactor>
</comment>
<dbReference type="AlphaFoldDB" id="G7I5H2"/>
<dbReference type="OrthoDB" id="288590at2759"/>
<reference evidence="8 11" key="1">
    <citation type="journal article" date="2011" name="Nature">
        <title>The Medicago genome provides insight into the evolution of rhizobial symbioses.</title>
        <authorList>
            <person name="Young N.D."/>
            <person name="Debelle F."/>
            <person name="Oldroyd G.E."/>
            <person name="Geurts R."/>
            <person name="Cannon S.B."/>
            <person name="Udvardi M.K."/>
            <person name="Benedito V.A."/>
            <person name="Mayer K.F."/>
            <person name="Gouzy J."/>
            <person name="Schoof H."/>
            <person name="Van de Peer Y."/>
            <person name="Proost S."/>
            <person name="Cook D.R."/>
            <person name="Meyers B.C."/>
            <person name="Spannagl M."/>
            <person name="Cheung F."/>
            <person name="De Mita S."/>
            <person name="Krishnakumar V."/>
            <person name="Gundlach H."/>
            <person name="Zhou S."/>
            <person name="Mudge J."/>
            <person name="Bharti A.K."/>
            <person name="Murray J.D."/>
            <person name="Naoumkina M.A."/>
            <person name="Rosen B."/>
            <person name="Silverstein K.A."/>
            <person name="Tang H."/>
            <person name="Rombauts S."/>
            <person name="Zhao P.X."/>
            <person name="Zhou P."/>
            <person name="Barbe V."/>
            <person name="Bardou P."/>
            <person name="Bechner M."/>
            <person name="Bellec A."/>
            <person name="Berger A."/>
            <person name="Berges H."/>
            <person name="Bidwell S."/>
            <person name="Bisseling T."/>
            <person name="Choisne N."/>
            <person name="Couloux A."/>
            <person name="Denny R."/>
            <person name="Deshpande S."/>
            <person name="Dai X."/>
            <person name="Doyle J.J."/>
            <person name="Dudez A.M."/>
            <person name="Farmer A.D."/>
            <person name="Fouteau S."/>
            <person name="Franken C."/>
            <person name="Gibelin C."/>
            <person name="Gish J."/>
            <person name="Goldstein S."/>
            <person name="Gonzalez A.J."/>
            <person name="Green P.J."/>
            <person name="Hallab A."/>
            <person name="Hartog M."/>
            <person name="Hua A."/>
            <person name="Humphray S.J."/>
            <person name="Jeong D.H."/>
            <person name="Jing Y."/>
            <person name="Jocker A."/>
            <person name="Kenton S.M."/>
            <person name="Kim D.J."/>
            <person name="Klee K."/>
            <person name="Lai H."/>
            <person name="Lang C."/>
            <person name="Lin S."/>
            <person name="Macmil S.L."/>
            <person name="Magdelenat G."/>
            <person name="Matthews L."/>
            <person name="McCorrison J."/>
            <person name="Monaghan E.L."/>
            <person name="Mun J.H."/>
            <person name="Najar F.Z."/>
            <person name="Nicholson C."/>
            <person name="Noirot C."/>
            <person name="O'Bleness M."/>
            <person name="Paule C.R."/>
            <person name="Poulain J."/>
            <person name="Prion F."/>
            <person name="Qin B."/>
            <person name="Qu C."/>
            <person name="Retzel E.F."/>
            <person name="Riddle C."/>
            <person name="Sallet E."/>
            <person name="Samain S."/>
            <person name="Samson N."/>
            <person name="Sanders I."/>
            <person name="Saurat O."/>
            <person name="Scarpelli C."/>
            <person name="Schiex T."/>
            <person name="Segurens B."/>
            <person name="Severin A.J."/>
            <person name="Sherrier D.J."/>
            <person name="Shi R."/>
            <person name="Sims S."/>
            <person name="Singer S.R."/>
            <person name="Sinharoy S."/>
            <person name="Sterck L."/>
            <person name="Viollet A."/>
            <person name="Wang B.B."/>
            <person name="Wang K."/>
            <person name="Wang M."/>
            <person name="Wang X."/>
            <person name="Warfsmann J."/>
            <person name="Weissenbach J."/>
            <person name="White D.D."/>
            <person name="White J.D."/>
            <person name="Wiley G.B."/>
            <person name="Wincker P."/>
            <person name="Xing Y."/>
            <person name="Yang L."/>
            <person name="Yao Z."/>
            <person name="Ying F."/>
            <person name="Zhai J."/>
            <person name="Zhou L."/>
            <person name="Zuber A."/>
            <person name="Denarie J."/>
            <person name="Dixon R.A."/>
            <person name="May G.D."/>
            <person name="Schwartz D.C."/>
            <person name="Rogers J."/>
            <person name="Quetier F."/>
            <person name="Town C.D."/>
            <person name="Roe B.A."/>
        </authorList>
    </citation>
    <scope>NUCLEOTIDE SEQUENCE [LARGE SCALE GENOMIC DNA]</scope>
    <source>
        <strain evidence="8">A17</strain>
        <strain evidence="10 11">cv. Jemalong A17</strain>
    </source>
</reference>
<dbReference type="GO" id="GO:0050590">
    <property type="term" value="F:desacetoxyvindoline 4-hydroxylase activity"/>
    <property type="evidence" value="ECO:0007669"/>
    <property type="project" value="UniProtKB-EC"/>
</dbReference>
<dbReference type="SUPFAM" id="SSF51197">
    <property type="entry name" value="Clavaminate synthase-like"/>
    <property type="match status" value="1"/>
</dbReference>